<keyword evidence="4" id="KW-0479">Metal-binding</keyword>
<dbReference type="Gene3D" id="3.30.1380.10">
    <property type="match status" value="1"/>
</dbReference>
<evidence type="ECO:0000256" key="1">
    <source>
        <dbReference type="ARBA" id="ARBA00001947"/>
    </source>
</evidence>
<evidence type="ECO:0000256" key="12">
    <source>
        <dbReference type="SAM" id="SignalP"/>
    </source>
</evidence>
<dbReference type="Proteomes" id="UP000584642">
    <property type="component" value="Unassembled WGS sequence"/>
</dbReference>
<dbReference type="InterPro" id="IPR006311">
    <property type="entry name" value="TAT_signal"/>
</dbReference>
<evidence type="ECO:0000256" key="7">
    <source>
        <dbReference type="ARBA" id="ARBA00022833"/>
    </source>
</evidence>
<dbReference type="PANTHER" id="PTHR37425:SF1">
    <property type="entry name" value="OUTER MEMBRANE PROTEIN"/>
    <property type="match status" value="1"/>
</dbReference>
<dbReference type="PANTHER" id="PTHR37425">
    <property type="match status" value="1"/>
</dbReference>
<dbReference type="InterPro" id="IPR010275">
    <property type="entry name" value="MepK"/>
</dbReference>
<keyword evidence="5 12" id="KW-0732">Signal</keyword>
<evidence type="ECO:0000256" key="9">
    <source>
        <dbReference type="ARBA" id="ARBA00023316"/>
    </source>
</evidence>
<sequence>MSRPILKRRDLLIGSGALALISWPALAAPSAPRRLSLKNQNTGESFDGPYRDAAGPLPDAMADLGKFLRDHHSGTVGPIDVGALDFLADLMDAIGHGKATILSAFRTPKTNAMLAAKGFGVAENSQHLYGRALDITFPSKLEDAHSAALGMKRGGVGWYPASHFLHIDTGPVRNWEMFGSGLDGLFAFGRGRPPTVAQRMKLHRALARRQKSLRP</sequence>
<dbReference type="EMBL" id="JABFDB010000034">
    <property type="protein sequence ID" value="NYZ24037.1"/>
    <property type="molecule type" value="Genomic_DNA"/>
</dbReference>
<comment type="caution">
    <text evidence="13">The sequence shown here is derived from an EMBL/GenBank/DDBJ whole genome shotgun (WGS) entry which is preliminary data.</text>
</comment>
<keyword evidence="8" id="KW-0482">Metalloprotease</keyword>
<evidence type="ECO:0000256" key="8">
    <source>
        <dbReference type="ARBA" id="ARBA00023049"/>
    </source>
</evidence>
<reference evidence="13 14" key="1">
    <citation type="submission" date="2020-05" db="EMBL/GenBank/DDBJ databases">
        <title>Azospirillum oleiclasticum sp. nov, a nitrogen-fixing and heavy crude oil-emulsifying bacterium isolated from the crude oil of Yumen Oilfield.</title>
        <authorList>
            <person name="Wu D."/>
            <person name="Cai M."/>
            <person name="Zhang X."/>
        </authorList>
    </citation>
    <scope>NUCLEOTIDE SEQUENCE [LARGE SCALE GENOMIC DNA]</scope>
    <source>
        <strain evidence="13 14">ROY-1-1-2</strain>
    </source>
</reference>
<organism evidence="13 14">
    <name type="scientific">Azospirillum oleiclasticum</name>
    <dbReference type="NCBI Taxonomy" id="2735135"/>
    <lineage>
        <taxon>Bacteria</taxon>
        <taxon>Pseudomonadati</taxon>
        <taxon>Pseudomonadota</taxon>
        <taxon>Alphaproteobacteria</taxon>
        <taxon>Rhodospirillales</taxon>
        <taxon>Azospirillaceae</taxon>
        <taxon>Azospirillum</taxon>
    </lineage>
</organism>
<feature type="chain" id="PRO_5045146704" description="Murein endopeptidase K" evidence="12">
    <location>
        <begin position="28"/>
        <end position="215"/>
    </location>
</feature>
<evidence type="ECO:0000256" key="3">
    <source>
        <dbReference type="ARBA" id="ARBA00022670"/>
    </source>
</evidence>
<gene>
    <name evidence="13" type="ORF">HND93_30405</name>
</gene>
<evidence type="ECO:0000256" key="5">
    <source>
        <dbReference type="ARBA" id="ARBA00022729"/>
    </source>
</evidence>
<evidence type="ECO:0000256" key="4">
    <source>
        <dbReference type="ARBA" id="ARBA00022723"/>
    </source>
</evidence>
<protein>
    <recommendedName>
        <fullName evidence="11">Murein endopeptidase K</fullName>
    </recommendedName>
</protein>
<keyword evidence="7" id="KW-0862">Zinc</keyword>
<keyword evidence="9" id="KW-0961">Cell wall biogenesis/degradation</keyword>
<dbReference type="PROSITE" id="PS51318">
    <property type="entry name" value="TAT"/>
    <property type="match status" value="1"/>
</dbReference>
<accession>A0ABX2TLJ8</accession>
<keyword evidence="3" id="KW-0645">Protease</keyword>
<proteinExistence type="inferred from homology"/>
<feature type="signal peptide" evidence="12">
    <location>
        <begin position="1"/>
        <end position="27"/>
    </location>
</feature>
<dbReference type="RefSeq" id="WP_180285814.1">
    <property type="nucleotide sequence ID" value="NZ_JABFDB010000034.1"/>
</dbReference>
<dbReference type="InterPro" id="IPR009045">
    <property type="entry name" value="Zn_M74/Hedgehog-like"/>
</dbReference>
<evidence type="ECO:0000313" key="13">
    <source>
        <dbReference type="EMBL" id="NYZ24037.1"/>
    </source>
</evidence>
<evidence type="ECO:0000256" key="6">
    <source>
        <dbReference type="ARBA" id="ARBA00022801"/>
    </source>
</evidence>
<evidence type="ECO:0000256" key="2">
    <source>
        <dbReference type="ARBA" id="ARBA00004776"/>
    </source>
</evidence>
<dbReference type="SUPFAM" id="SSF55166">
    <property type="entry name" value="Hedgehog/DD-peptidase"/>
    <property type="match status" value="1"/>
</dbReference>
<dbReference type="Pfam" id="PF05951">
    <property type="entry name" value="Peptidase_M15_2"/>
    <property type="match status" value="1"/>
</dbReference>
<comment type="similarity">
    <text evidence="10">Belongs to the peptidase M15 family.</text>
</comment>
<evidence type="ECO:0000256" key="11">
    <source>
        <dbReference type="ARBA" id="ARBA00093666"/>
    </source>
</evidence>
<comment type="cofactor">
    <cofactor evidence="1">
        <name>Zn(2+)</name>
        <dbReference type="ChEBI" id="CHEBI:29105"/>
    </cofactor>
</comment>
<evidence type="ECO:0000256" key="10">
    <source>
        <dbReference type="ARBA" id="ARBA00093448"/>
    </source>
</evidence>
<keyword evidence="14" id="KW-1185">Reference proteome</keyword>
<name>A0ABX2TLJ8_9PROT</name>
<keyword evidence="6" id="KW-0378">Hydrolase</keyword>
<comment type="pathway">
    <text evidence="2">Cell wall biogenesis; cell wall polysaccharide biosynthesis.</text>
</comment>
<evidence type="ECO:0000313" key="14">
    <source>
        <dbReference type="Proteomes" id="UP000584642"/>
    </source>
</evidence>